<evidence type="ECO:0000256" key="6">
    <source>
        <dbReference type="ARBA" id="ARBA00023295"/>
    </source>
</evidence>
<feature type="chain" id="PRO_5042946020" description="beta-glucosidase" evidence="10">
    <location>
        <begin position="17"/>
        <end position="519"/>
    </location>
</feature>
<dbReference type="PROSITE" id="PS00653">
    <property type="entry name" value="GLYCOSYL_HYDROL_F1_2"/>
    <property type="match status" value="1"/>
</dbReference>
<keyword evidence="4 9" id="KW-0378">Hydrolase</keyword>
<evidence type="ECO:0000256" key="3">
    <source>
        <dbReference type="ARBA" id="ARBA00012744"/>
    </source>
</evidence>
<evidence type="ECO:0000256" key="10">
    <source>
        <dbReference type="SAM" id="SignalP"/>
    </source>
</evidence>
<evidence type="ECO:0000256" key="7">
    <source>
        <dbReference type="PROSITE-ProRule" id="PRU10055"/>
    </source>
</evidence>
<reference evidence="11 12" key="1">
    <citation type="submission" date="2024-03" db="EMBL/GenBank/DDBJ databases">
        <title>The genome assembly and annotation of the cricket Gryllus longicercus Weissman &amp; Gray.</title>
        <authorList>
            <person name="Szrajer S."/>
            <person name="Gray D."/>
            <person name="Ylla G."/>
        </authorList>
    </citation>
    <scope>NUCLEOTIDE SEQUENCE [LARGE SCALE GENOMIC DNA]</scope>
    <source>
        <strain evidence="11">DAG 2021-001</strain>
        <tissue evidence="11">Whole body minus gut</tissue>
    </source>
</reference>
<evidence type="ECO:0000256" key="5">
    <source>
        <dbReference type="ARBA" id="ARBA00023180"/>
    </source>
</evidence>
<comment type="subunit">
    <text evidence="2">Homodimer.</text>
</comment>
<evidence type="ECO:0000256" key="1">
    <source>
        <dbReference type="ARBA" id="ARBA00010838"/>
    </source>
</evidence>
<keyword evidence="6 9" id="KW-0326">Glycosidase</keyword>
<dbReference type="EC" id="3.2.1.21" evidence="3"/>
<comment type="caution">
    <text evidence="11">The sequence shown here is derived from an EMBL/GenBank/DDBJ whole genome shotgun (WGS) entry which is preliminary data.</text>
</comment>
<evidence type="ECO:0000313" key="12">
    <source>
        <dbReference type="Proteomes" id="UP001378592"/>
    </source>
</evidence>
<keyword evidence="12" id="KW-1185">Reference proteome</keyword>
<dbReference type="PRINTS" id="PR00131">
    <property type="entry name" value="GLHYDRLASE1"/>
</dbReference>
<dbReference type="EMBL" id="JAZDUA010000103">
    <property type="protein sequence ID" value="KAK7867987.1"/>
    <property type="molecule type" value="Genomic_DNA"/>
</dbReference>
<dbReference type="PROSITE" id="PS00572">
    <property type="entry name" value="GLYCOSYL_HYDROL_F1_1"/>
    <property type="match status" value="1"/>
</dbReference>
<dbReference type="PANTHER" id="PTHR10353">
    <property type="entry name" value="GLYCOSYL HYDROLASE"/>
    <property type="match status" value="1"/>
</dbReference>
<dbReference type="Pfam" id="PF00232">
    <property type="entry name" value="Glyco_hydro_1"/>
    <property type="match status" value="1"/>
</dbReference>
<dbReference type="InterPro" id="IPR033132">
    <property type="entry name" value="GH_1_N_CS"/>
</dbReference>
<sequence length="519" mass="59519">MYRALIFVAVVAFATATPTLRSEDNEELRFDDNFLFGVASAAYQIEGAWNEDGKGESIWDHMLHEHPEYTEDRQNGDVAADSYHRYRDDVKIVKEMNMDFYRFSISWPRILPNGDLSLINAKGVEYYNNLIDELLANGIEPMVTMFHWDLPYALQELGGWANRHIATYFRDYADLLFKTYGNKVKWWITLNEPQSFCRGYSGDHFLAPGVEHPGVGEYLCGHTALLAHAHAYHLYEETYRAKQKGEVGITLNSFWYTPKTENDKNAAERAIQFWLGWFANPVFSKEGNYPQVMRERVAANSAKEKLRRSRLPVFTQEEINYIKGTADFFGLNHYTTNYAEEGEEGKTPSADRDAGAIITQNASWPSSGSDWLKVTPTGFRDLLNWIRNAYGDVRIIITENGFSDRNTTVDGILLDDGRVTYFEEYLREMHKAIYTDGVKVFGYTAWTLIDNFEWLHSYQERFGLYYVNFSDPSLTRSAKKSSIYLGEIALTHVVPSQGVQLIASSILLAAILLRMCIFP</sequence>
<accession>A0AAN9Z9L4</accession>
<dbReference type="InterPro" id="IPR001360">
    <property type="entry name" value="Glyco_hydro_1"/>
</dbReference>
<evidence type="ECO:0000313" key="11">
    <source>
        <dbReference type="EMBL" id="KAK7867987.1"/>
    </source>
</evidence>
<dbReference type="GO" id="GO:0005975">
    <property type="term" value="P:carbohydrate metabolic process"/>
    <property type="evidence" value="ECO:0007669"/>
    <property type="project" value="InterPro"/>
</dbReference>
<feature type="signal peptide" evidence="10">
    <location>
        <begin position="1"/>
        <end position="16"/>
    </location>
</feature>
<evidence type="ECO:0000256" key="4">
    <source>
        <dbReference type="ARBA" id="ARBA00022801"/>
    </source>
</evidence>
<dbReference type="GO" id="GO:0008422">
    <property type="term" value="F:beta-glucosidase activity"/>
    <property type="evidence" value="ECO:0007669"/>
    <property type="project" value="TreeGrafter"/>
</dbReference>
<dbReference type="Proteomes" id="UP001378592">
    <property type="component" value="Unassembled WGS sequence"/>
</dbReference>
<comment type="similarity">
    <text evidence="1 8">Belongs to the glycosyl hydrolase 1 family.</text>
</comment>
<evidence type="ECO:0000256" key="9">
    <source>
        <dbReference type="RuleBase" id="RU004468"/>
    </source>
</evidence>
<evidence type="ECO:0000256" key="8">
    <source>
        <dbReference type="RuleBase" id="RU003690"/>
    </source>
</evidence>
<dbReference type="Gene3D" id="3.20.20.80">
    <property type="entry name" value="Glycosidases"/>
    <property type="match status" value="1"/>
</dbReference>
<dbReference type="InterPro" id="IPR018120">
    <property type="entry name" value="Glyco_hydro_1_AS"/>
</dbReference>
<keyword evidence="10" id="KW-0732">Signal</keyword>
<evidence type="ECO:0000256" key="2">
    <source>
        <dbReference type="ARBA" id="ARBA00011738"/>
    </source>
</evidence>
<dbReference type="SUPFAM" id="SSF51445">
    <property type="entry name" value="(Trans)glycosidases"/>
    <property type="match status" value="1"/>
</dbReference>
<dbReference type="AlphaFoldDB" id="A0AAN9Z9L4"/>
<organism evidence="11 12">
    <name type="scientific">Gryllus longicercus</name>
    <dbReference type="NCBI Taxonomy" id="2509291"/>
    <lineage>
        <taxon>Eukaryota</taxon>
        <taxon>Metazoa</taxon>
        <taxon>Ecdysozoa</taxon>
        <taxon>Arthropoda</taxon>
        <taxon>Hexapoda</taxon>
        <taxon>Insecta</taxon>
        <taxon>Pterygota</taxon>
        <taxon>Neoptera</taxon>
        <taxon>Polyneoptera</taxon>
        <taxon>Orthoptera</taxon>
        <taxon>Ensifera</taxon>
        <taxon>Gryllidea</taxon>
        <taxon>Grylloidea</taxon>
        <taxon>Gryllidae</taxon>
        <taxon>Gryllinae</taxon>
        <taxon>Gryllus</taxon>
    </lineage>
</organism>
<keyword evidence="5" id="KW-0325">Glycoprotein</keyword>
<protein>
    <recommendedName>
        <fullName evidence="3">beta-glucosidase</fullName>
        <ecNumber evidence="3">3.2.1.21</ecNumber>
    </recommendedName>
</protein>
<proteinExistence type="inferred from homology"/>
<feature type="active site" description="Nucleophile" evidence="7">
    <location>
        <position position="399"/>
    </location>
</feature>
<dbReference type="PANTHER" id="PTHR10353:SF36">
    <property type="entry name" value="LP05116P"/>
    <property type="match status" value="1"/>
</dbReference>
<dbReference type="FunFam" id="3.20.20.80:FF:000013">
    <property type="entry name" value="lactase-phlorizin hydrolase"/>
    <property type="match status" value="1"/>
</dbReference>
<dbReference type="InterPro" id="IPR017853">
    <property type="entry name" value="GH"/>
</dbReference>
<gene>
    <name evidence="11" type="ORF">R5R35_014769</name>
</gene>
<name>A0AAN9Z9L4_9ORTH</name>